<dbReference type="GO" id="GO:0016042">
    <property type="term" value="P:lipid catabolic process"/>
    <property type="evidence" value="ECO:0007669"/>
    <property type="project" value="UniProtKB-KW"/>
</dbReference>
<gene>
    <name evidence="14" type="ORF">DT99_25170</name>
</gene>
<evidence type="ECO:0000256" key="4">
    <source>
        <dbReference type="ARBA" id="ARBA00022519"/>
    </source>
</evidence>
<feature type="signal peptide" evidence="13">
    <location>
        <begin position="1"/>
        <end position="27"/>
    </location>
</feature>
<evidence type="ECO:0000256" key="3">
    <source>
        <dbReference type="ARBA" id="ARBA00022475"/>
    </source>
</evidence>
<evidence type="ECO:0000313" key="14">
    <source>
        <dbReference type="EMBL" id="KEA56977.1"/>
    </source>
</evidence>
<accession>A0A071M856</accession>
<dbReference type="AlphaFoldDB" id="A0A071M856"/>
<comment type="similarity">
    <text evidence="2">Belongs to the lipase chaperone family.</text>
</comment>
<keyword evidence="5" id="KW-0812">Transmembrane</keyword>
<keyword evidence="3" id="KW-1003">Cell membrane</keyword>
<evidence type="ECO:0000256" key="1">
    <source>
        <dbReference type="ARBA" id="ARBA00004383"/>
    </source>
</evidence>
<dbReference type="SUPFAM" id="SSF158855">
    <property type="entry name" value="Lipase chaperone-like"/>
    <property type="match status" value="1"/>
</dbReference>
<dbReference type="GO" id="GO:0005886">
    <property type="term" value="C:plasma membrane"/>
    <property type="evidence" value="ECO:0007669"/>
    <property type="project" value="UniProtKB-SubCell"/>
</dbReference>
<evidence type="ECO:0000256" key="8">
    <source>
        <dbReference type="ARBA" id="ARBA00023098"/>
    </source>
</evidence>
<evidence type="ECO:0000256" key="10">
    <source>
        <dbReference type="ARBA" id="ARBA00023186"/>
    </source>
</evidence>
<keyword evidence="8" id="KW-0443">Lipid metabolism</keyword>
<protein>
    <recommendedName>
        <fullName evidence="11">Lipase helper protein</fullName>
    </recommendedName>
    <alternativeName>
        <fullName evidence="12">Lipase modulator</fullName>
    </alternativeName>
</protein>
<dbReference type="GO" id="GO:0051082">
    <property type="term" value="F:unfolded protein binding"/>
    <property type="evidence" value="ECO:0007669"/>
    <property type="project" value="InterPro"/>
</dbReference>
<evidence type="ECO:0000256" key="12">
    <source>
        <dbReference type="ARBA" id="ARBA00031542"/>
    </source>
</evidence>
<evidence type="ECO:0000256" key="5">
    <source>
        <dbReference type="ARBA" id="ARBA00022692"/>
    </source>
</evidence>
<keyword evidence="6" id="KW-0442">Lipid degradation</keyword>
<dbReference type="GO" id="GO:0006457">
    <property type="term" value="P:protein folding"/>
    <property type="evidence" value="ECO:0007669"/>
    <property type="project" value="InterPro"/>
</dbReference>
<dbReference type="EMBL" id="JJOA01000023">
    <property type="protein sequence ID" value="KEA56977.1"/>
    <property type="molecule type" value="Genomic_DNA"/>
</dbReference>
<keyword evidence="13" id="KW-0732">Signal</keyword>
<organism evidence="14">
    <name type="scientific">Burkholderia cenocepacia</name>
    <dbReference type="NCBI Taxonomy" id="95486"/>
    <lineage>
        <taxon>Bacteria</taxon>
        <taxon>Pseudomonadati</taxon>
        <taxon>Pseudomonadota</taxon>
        <taxon>Betaproteobacteria</taxon>
        <taxon>Burkholderiales</taxon>
        <taxon>Burkholderiaceae</taxon>
        <taxon>Burkholderia</taxon>
        <taxon>Burkholderia cepacia complex</taxon>
    </lineage>
</organism>
<sequence length="341" mass="37053">MTVRTMLSRTVLHGAVGVLAAAAVWHALDRPAASPQAAALPAARVVVPDAAVPRPVPAASDVAPPASLAGSRAPRLPLGPDGRLAKRRAVREFFDYFLLAQHDLTPDALDALVAREVAAQPIGGQAQREALDLWPRYRACLAALDAQPGAVQPGMRIDPDALAGQLERRAALASRWLGDWSTPFFADEFRQQHDDLDRIRIARDPALSDAQKRERIAALDQSLPADMRDAHERLARQREAVATVARLDAQRATPDALRAQLGADVAARVVRLRQDDDAWQARYRDHAAERERLAAQQLGPDARDAQLAQLLQRDFPDPADALRAASLDADSADITARQHAR</sequence>
<evidence type="ECO:0000256" key="2">
    <source>
        <dbReference type="ARBA" id="ARBA00010358"/>
    </source>
</evidence>
<keyword evidence="9" id="KW-0472">Membrane</keyword>
<dbReference type="Pfam" id="PF03280">
    <property type="entry name" value="Lipase_chap"/>
    <property type="match status" value="1"/>
</dbReference>
<evidence type="ECO:0000256" key="6">
    <source>
        <dbReference type="ARBA" id="ARBA00022963"/>
    </source>
</evidence>
<keyword evidence="10" id="KW-0143">Chaperone</keyword>
<keyword evidence="7" id="KW-1133">Transmembrane helix</keyword>
<comment type="caution">
    <text evidence="14">The sequence shown here is derived from an EMBL/GenBank/DDBJ whole genome shotgun (WGS) entry which is preliminary data.</text>
</comment>
<name>A0A071M856_9BURK</name>
<keyword evidence="4" id="KW-0997">Cell inner membrane</keyword>
<proteinExistence type="inferred from homology"/>
<evidence type="ECO:0000256" key="13">
    <source>
        <dbReference type="SAM" id="SignalP"/>
    </source>
</evidence>
<feature type="chain" id="PRO_5001677512" description="Lipase helper protein" evidence="13">
    <location>
        <begin position="28"/>
        <end position="341"/>
    </location>
</feature>
<dbReference type="InterPro" id="IPR004961">
    <property type="entry name" value="Lipase_chaperone"/>
</dbReference>
<comment type="subcellular location">
    <subcellularLocation>
        <location evidence="1">Cell inner membrane</location>
        <topology evidence="1">Single-pass membrane protein</topology>
        <orientation evidence="1">Periplasmic side</orientation>
    </subcellularLocation>
</comment>
<evidence type="ECO:0000256" key="11">
    <source>
        <dbReference type="ARBA" id="ARBA00030948"/>
    </source>
</evidence>
<evidence type="ECO:0000256" key="7">
    <source>
        <dbReference type="ARBA" id="ARBA00022989"/>
    </source>
</evidence>
<evidence type="ECO:0000256" key="9">
    <source>
        <dbReference type="ARBA" id="ARBA00023136"/>
    </source>
</evidence>
<dbReference type="OrthoDB" id="9033871at2"/>
<reference evidence="14" key="1">
    <citation type="submission" date="2014-04" db="EMBL/GenBank/DDBJ databases">
        <title>In planta biocontrol of soil-borne Fusarium wilt of banana through a plant endophytic bacterium, Burkholderia cenocepacia 869T2.</title>
        <authorList>
            <person name="Ho Y.-N."/>
            <person name="Chiang H.-M."/>
            <person name="Chao C.-P."/>
            <person name="Su C.-C."/>
            <person name="Hsu H.-F."/>
            <person name="Guo C.-T."/>
            <person name="Hsieh J.-L."/>
            <person name="Huang C.-C."/>
        </authorList>
    </citation>
    <scope>NUCLEOTIDE SEQUENCE [LARGE SCALE GENOMIC DNA]</scope>
    <source>
        <strain evidence="14">869T2</strain>
    </source>
</reference>